<proteinExistence type="predicted"/>
<dbReference type="EMBL" id="BIMR01000170">
    <property type="protein sequence ID" value="GCE77098.1"/>
    <property type="molecule type" value="Genomic_DNA"/>
</dbReference>
<feature type="compositionally biased region" description="Basic and acidic residues" evidence="1">
    <location>
        <begin position="69"/>
        <end position="85"/>
    </location>
</feature>
<evidence type="ECO:0000256" key="1">
    <source>
        <dbReference type="SAM" id="MobiDB-lite"/>
    </source>
</evidence>
<keyword evidence="2" id="KW-0812">Transmembrane</keyword>
<reference evidence="3 4" key="1">
    <citation type="submission" date="2019-01" db="EMBL/GenBank/DDBJ databases">
        <title>Draft genome sequence of Cellulomonas takizawaensis strain TKZ-21.</title>
        <authorList>
            <person name="Yamamura H."/>
            <person name="Hayashi T."/>
            <person name="Hamada M."/>
            <person name="Serisawa Y."/>
            <person name="Matsuyama K."/>
            <person name="Nakagawa Y."/>
            <person name="Otoguro M."/>
            <person name="Yanagida F."/>
            <person name="Hayakawa M."/>
        </authorList>
    </citation>
    <scope>NUCLEOTIDE SEQUENCE [LARGE SCALE GENOMIC DNA]</scope>
    <source>
        <strain evidence="3 4">NBRC12680</strain>
    </source>
</reference>
<dbReference type="Proteomes" id="UP000289954">
    <property type="component" value="Unassembled WGS sequence"/>
</dbReference>
<accession>A0A402DSK4</accession>
<evidence type="ECO:0000313" key="3">
    <source>
        <dbReference type="EMBL" id="GCE77098.1"/>
    </source>
</evidence>
<dbReference type="AlphaFoldDB" id="A0A402DSK4"/>
<keyword evidence="4" id="KW-1185">Reference proteome</keyword>
<comment type="caution">
    <text evidence="3">The sequence shown here is derived from an EMBL/GenBank/DDBJ whole genome shotgun (WGS) entry which is preliminary data.</text>
</comment>
<gene>
    <name evidence="3" type="ORF">CBZ_21540</name>
</gene>
<protein>
    <submittedName>
        <fullName evidence="3">Uncharacterized protein</fullName>
    </submittedName>
</protein>
<keyword evidence="2" id="KW-0472">Membrane</keyword>
<sequence>MTDRARRFWGVSEGKVGWLSGWHALVAGAVLAGLAVWARNWWTFAAMAILVLRAMVALWLTRAARRTREHATGDRADDAARREQLDAAARQAGAGPTRP</sequence>
<feature type="transmembrane region" description="Helical" evidence="2">
    <location>
        <begin position="16"/>
        <end position="35"/>
    </location>
</feature>
<organism evidence="3 4">
    <name type="scientific">Cellulomonas biazotea</name>
    <dbReference type="NCBI Taxonomy" id="1709"/>
    <lineage>
        <taxon>Bacteria</taxon>
        <taxon>Bacillati</taxon>
        <taxon>Actinomycetota</taxon>
        <taxon>Actinomycetes</taxon>
        <taxon>Micrococcales</taxon>
        <taxon>Cellulomonadaceae</taxon>
        <taxon>Cellulomonas</taxon>
    </lineage>
</organism>
<dbReference type="RefSeq" id="WP_130781700.1">
    <property type="nucleotide sequence ID" value="NZ_BIMR01000170.1"/>
</dbReference>
<name>A0A402DSK4_9CELL</name>
<feature type="region of interest" description="Disordered" evidence="1">
    <location>
        <begin position="66"/>
        <end position="99"/>
    </location>
</feature>
<keyword evidence="2" id="KW-1133">Transmembrane helix</keyword>
<feature type="transmembrane region" description="Helical" evidence="2">
    <location>
        <begin position="41"/>
        <end position="60"/>
    </location>
</feature>
<evidence type="ECO:0000313" key="4">
    <source>
        <dbReference type="Proteomes" id="UP000289954"/>
    </source>
</evidence>
<evidence type="ECO:0000256" key="2">
    <source>
        <dbReference type="SAM" id="Phobius"/>
    </source>
</evidence>